<dbReference type="InterPro" id="IPR050228">
    <property type="entry name" value="Carboxylesterase_BioH"/>
</dbReference>
<feature type="domain" description="AB hydrolase-1" evidence="1">
    <location>
        <begin position="76"/>
        <end position="333"/>
    </location>
</feature>
<sequence length="352" mass="37336">MSRRHSMLATALIGTGAAGAGAAAQRRAVRRIKSRPDRHAGEPFGTLRGRPVAVRATDGTRLHAEIDDAEGGDVAVVFSHGWTLSQDAWHFQRRALSGLGRLVFWDQRGHGRSGGGHRAGNGLDQLASDLAAVIEQTVPADMPIVLIGHSMGGMTIMRYADRNPEVFGHRIIGTGLVCTSSGGLGEITLGLPAALARTSRVMMPRVLRAAGAGATALERVRRLGRAGALVIEDRIAFGPNASPSAVAFSEQMMADTRMDALIDLYLAMTGTATIGTCEALNESETLVIAGENDLLTPVNHSRTIAGRVPSARLEIIPVAGHMVMLERPDAVSDLLGDLIERARKRLESDART</sequence>
<gene>
    <name evidence="2" type="ORF">HKK74_26365</name>
</gene>
<accession>A0ABR7LVY9</accession>
<dbReference type="SUPFAM" id="SSF53474">
    <property type="entry name" value="alpha/beta-Hydrolases"/>
    <property type="match status" value="1"/>
</dbReference>
<comment type="caution">
    <text evidence="2">The sequence shown here is derived from an EMBL/GenBank/DDBJ whole genome shotgun (WGS) entry which is preliminary data.</text>
</comment>
<dbReference type="Gene3D" id="3.40.50.1820">
    <property type="entry name" value="alpha/beta hydrolase"/>
    <property type="match status" value="1"/>
</dbReference>
<dbReference type="PANTHER" id="PTHR43194">
    <property type="entry name" value="HYDROLASE ALPHA/BETA FOLD FAMILY"/>
    <property type="match status" value="1"/>
</dbReference>
<name>A0ABR7LVY9_9ACTN</name>
<dbReference type="GO" id="GO:0016787">
    <property type="term" value="F:hydrolase activity"/>
    <property type="evidence" value="ECO:0007669"/>
    <property type="project" value="UniProtKB-KW"/>
</dbReference>
<organism evidence="2 3">
    <name type="scientific">Actinomadura alba</name>
    <dbReference type="NCBI Taxonomy" id="406431"/>
    <lineage>
        <taxon>Bacteria</taxon>
        <taxon>Bacillati</taxon>
        <taxon>Actinomycetota</taxon>
        <taxon>Actinomycetes</taxon>
        <taxon>Streptosporangiales</taxon>
        <taxon>Thermomonosporaceae</taxon>
        <taxon>Actinomadura</taxon>
    </lineage>
</organism>
<dbReference type="RefSeq" id="WP_187246045.1">
    <property type="nucleotide sequence ID" value="NZ_BAAAOK010000037.1"/>
</dbReference>
<evidence type="ECO:0000313" key="3">
    <source>
        <dbReference type="Proteomes" id="UP000805614"/>
    </source>
</evidence>
<reference evidence="2 3" key="1">
    <citation type="submission" date="2020-06" db="EMBL/GenBank/DDBJ databases">
        <title>Actinomadura xiongansis sp. nov., isolated from soil of Baiyangdian.</title>
        <authorList>
            <person name="Zhang X."/>
        </authorList>
    </citation>
    <scope>NUCLEOTIDE SEQUENCE [LARGE SCALE GENOMIC DNA]</scope>
    <source>
        <strain evidence="2 3">HBUM206468</strain>
    </source>
</reference>
<keyword evidence="3" id="KW-1185">Reference proteome</keyword>
<evidence type="ECO:0000313" key="2">
    <source>
        <dbReference type="EMBL" id="MBC6468992.1"/>
    </source>
</evidence>
<dbReference type="Pfam" id="PF12697">
    <property type="entry name" value="Abhydrolase_6"/>
    <property type="match status" value="1"/>
</dbReference>
<proteinExistence type="predicted"/>
<dbReference type="InterPro" id="IPR029058">
    <property type="entry name" value="AB_hydrolase_fold"/>
</dbReference>
<dbReference type="InterPro" id="IPR000073">
    <property type="entry name" value="AB_hydrolase_1"/>
</dbReference>
<protein>
    <submittedName>
        <fullName evidence="2">Alpha/beta hydrolase</fullName>
    </submittedName>
</protein>
<keyword evidence="2" id="KW-0378">Hydrolase</keyword>
<dbReference type="PANTHER" id="PTHR43194:SF2">
    <property type="entry name" value="PEROXISOMAL MEMBRANE PROTEIN LPX1"/>
    <property type="match status" value="1"/>
</dbReference>
<dbReference type="Proteomes" id="UP000805614">
    <property type="component" value="Unassembled WGS sequence"/>
</dbReference>
<evidence type="ECO:0000259" key="1">
    <source>
        <dbReference type="Pfam" id="PF12697"/>
    </source>
</evidence>
<dbReference type="EMBL" id="JABVEC010000023">
    <property type="protein sequence ID" value="MBC6468992.1"/>
    <property type="molecule type" value="Genomic_DNA"/>
</dbReference>